<protein>
    <submittedName>
        <fullName evidence="1">Uncharacterized protein</fullName>
    </submittedName>
</protein>
<dbReference type="AlphaFoldDB" id="A0A5E4UBU9"/>
<evidence type="ECO:0000313" key="1">
    <source>
        <dbReference type="EMBL" id="VVD97495.1"/>
    </source>
</evidence>
<dbReference type="Proteomes" id="UP000337189">
    <property type="component" value="Unassembled WGS sequence"/>
</dbReference>
<reference evidence="1 2" key="1">
    <citation type="submission" date="2019-08" db="EMBL/GenBank/DDBJ databases">
        <authorList>
            <person name="Peeters C."/>
        </authorList>
    </citation>
    <scope>NUCLEOTIDE SEQUENCE [LARGE SCALE GENOMIC DNA]</scope>
    <source>
        <strain evidence="1 2">LMG 31110</strain>
    </source>
</reference>
<sequence>MGASLTVVSPPVSQAQECVCRVFNAGLTDRLGAANCAARALRGMGYRVVGQILYPERGNRPELRIARDRQTSIGPLLDRAGERLWRKEGCVTRGYAVFQGVTVTWEDA</sequence>
<name>A0A5E4UBU9_9BURK</name>
<accession>A0A5E4UBU9</accession>
<gene>
    <name evidence="1" type="ORF">PCO31110_01964</name>
</gene>
<organism evidence="1 2">
    <name type="scientific">Pandoraea communis</name>
    <dbReference type="NCBI Taxonomy" id="2508297"/>
    <lineage>
        <taxon>Bacteria</taxon>
        <taxon>Pseudomonadati</taxon>
        <taxon>Pseudomonadota</taxon>
        <taxon>Betaproteobacteria</taxon>
        <taxon>Burkholderiales</taxon>
        <taxon>Burkholderiaceae</taxon>
        <taxon>Pandoraea</taxon>
    </lineage>
</organism>
<proteinExistence type="predicted"/>
<dbReference type="EMBL" id="CABPSJ010000002">
    <property type="protein sequence ID" value="VVD97495.1"/>
    <property type="molecule type" value="Genomic_DNA"/>
</dbReference>
<evidence type="ECO:0000313" key="2">
    <source>
        <dbReference type="Proteomes" id="UP000337189"/>
    </source>
</evidence>